<evidence type="ECO:0000313" key="3">
    <source>
        <dbReference type="Proteomes" id="UP000054324"/>
    </source>
</evidence>
<dbReference type="RefSeq" id="XP_009168405.1">
    <property type="nucleotide sequence ID" value="XM_009170141.1"/>
</dbReference>
<organism evidence="2 3">
    <name type="scientific">Opisthorchis viverrini</name>
    <name type="common">Southeast Asian liver fluke</name>
    <dbReference type="NCBI Taxonomy" id="6198"/>
    <lineage>
        <taxon>Eukaryota</taxon>
        <taxon>Metazoa</taxon>
        <taxon>Spiralia</taxon>
        <taxon>Lophotrochozoa</taxon>
        <taxon>Platyhelminthes</taxon>
        <taxon>Trematoda</taxon>
        <taxon>Digenea</taxon>
        <taxon>Opisthorchiida</taxon>
        <taxon>Opisthorchiata</taxon>
        <taxon>Opisthorchiidae</taxon>
        <taxon>Opisthorchis</taxon>
    </lineage>
</organism>
<dbReference type="OrthoDB" id="8251209at2759"/>
<sequence>MEDAKNAGNVRKRFHLIRSTGPLKPLVIEIIRDQNGSLICSKAERLDRWAQYFEQQFSRPPATSIPKSWPSTERWTVNMEPPSVSECIFLLKRHRAAGPDNLPLALSKDGAPVTAIWNDFLSVQCASSEHLKQHDLLSLPDIEITTQDRLRWAVEAAVEILIPLDWLAVNTAGCIAAYQFLKALSNLLTPLGDSIEGHSSDLASYQEYLLDIVITEMFGRIRKSVELGDPVVVPPISYAMGLLTDWLRDSSHVNTFGVLRRIAHYWELLGLFLTLTLKTVIFHQNGVQTDAQEVTLYEILRLWKYALRCSVQWSENSSLHNDPTAFLVLSRTLHTCLVTYPLQTAERNRMRNQNLTQLRLHSTVIHVLLRSLHSLNKMATETELLCKEVLSRTLHTCLVTYPLQTAERNRMGNQNLTQLRLHSTVIHVLLRSLHSLNKMATETELLCKEVRSTVDATICGLVCGFESSLLAEVEPGPIASYLAKAESQRSLESKLQIDLLTPDPSPCLRLILLNGLELCVRLDPSTETVQFLARSLYSIVLSTRNLEAELATFEELLVQLLSGDDSHLFQCLNLWLELEDRLYNCISTQQSLLKMIPDAHWAFARLAQTIGYSAHLLVDWIVSPETNCLTYLIRYLRRFRDPDRCRSIAPTEQPAPVSPQPTSTTMGNTSLPAENISHWPRAELKDMLRSVAHCLHTLNSHGNVPFNPLPLIRSINHALSVI</sequence>
<protein>
    <submittedName>
        <fullName evidence="2">Uncharacterized protein</fullName>
    </submittedName>
</protein>
<dbReference type="GeneID" id="20319379"/>
<name>A0A075AFK1_OPIVI</name>
<gene>
    <name evidence="2" type="ORF">T265_05197</name>
</gene>
<evidence type="ECO:0000256" key="1">
    <source>
        <dbReference type="SAM" id="MobiDB-lite"/>
    </source>
</evidence>
<evidence type="ECO:0000313" key="2">
    <source>
        <dbReference type="EMBL" id="KER27839.1"/>
    </source>
</evidence>
<dbReference type="KEGG" id="ovi:T265_05197"/>
<dbReference type="CTD" id="20319379"/>
<proteinExistence type="predicted"/>
<dbReference type="AlphaFoldDB" id="A0A075AFK1"/>
<reference evidence="2 3" key="1">
    <citation type="submission" date="2013-11" db="EMBL/GenBank/DDBJ databases">
        <title>Opisthorchis viverrini - life in the bile duct.</title>
        <authorList>
            <person name="Young N.D."/>
            <person name="Nagarajan N."/>
            <person name="Lin S.J."/>
            <person name="Korhonen P.K."/>
            <person name="Jex A.R."/>
            <person name="Hall R.S."/>
            <person name="Safavi-Hemami H."/>
            <person name="Kaewkong W."/>
            <person name="Bertrand D."/>
            <person name="Gao S."/>
            <person name="Seet Q."/>
            <person name="Wongkham S."/>
            <person name="Teh B.T."/>
            <person name="Wongkham C."/>
            <person name="Intapan P.M."/>
            <person name="Maleewong W."/>
            <person name="Yang X."/>
            <person name="Hu M."/>
            <person name="Wang Z."/>
            <person name="Hofmann A."/>
            <person name="Sternberg P.W."/>
            <person name="Tan P."/>
            <person name="Wang J."/>
            <person name="Gasser R.B."/>
        </authorList>
    </citation>
    <scope>NUCLEOTIDE SEQUENCE [LARGE SCALE GENOMIC DNA]</scope>
</reference>
<dbReference type="EMBL" id="KL596713">
    <property type="protein sequence ID" value="KER27839.1"/>
    <property type="molecule type" value="Genomic_DNA"/>
</dbReference>
<feature type="region of interest" description="Disordered" evidence="1">
    <location>
        <begin position="648"/>
        <end position="667"/>
    </location>
</feature>
<keyword evidence="3" id="KW-1185">Reference proteome</keyword>
<accession>A0A075AFK1</accession>
<dbReference type="Proteomes" id="UP000054324">
    <property type="component" value="Unassembled WGS sequence"/>
</dbReference>